<dbReference type="OrthoDB" id="3786809at2"/>
<reference evidence="7" key="1">
    <citation type="journal article" date="2014" name="Genome Announc.">
        <title>Draft Genome Sequence of Mycobacterium triplex DSM 44626.</title>
        <authorList>
            <person name="Sassi M."/>
            <person name="Croce O."/>
            <person name="Robert C."/>
            <person name="Raoult D."/>
            <person name="Drancourt M."/>
        </authorList>
    </citation>
    <scope>NUCLEOTIDE SEQUENCE [LARGE SCALE GENOMIC DNA]</scope>
    <source>
        <strain evidence="7">DSM 44626</strain>
    </source>
</reference>
<evidence type="ECO:0000256" key="5">
    <source>
        <dbReference type="SAM" id="MobiDB-lite"/>
    </source>
</evidence>
<dbReference type="PANTHER" id="PTHR30055">
    <property type="entry name" value="HTH-TYPE TRANSCRIPTIONAL REGULATOR RUTR"/>
    <property type="match status" value="1"/>
</dbReference>
<keyword evidence="2 4" id="KW-0238">DNA-binding</keyword>
<dbReference type="InterPro" id="IPR050109">
    <property type="entry name" value="HTH-type_TetR-like_transc_reg"/>
</dbReference>
<dbReference type="InterPro" id="IPR001647">
    <property type="entry name" value="HTH_TetR"/>
</dbReference>
<dbReference type="PROSITE" id="PS01081">
    <property type="entry name" value="HTH_TETR_1"/>
    <property type="match status" value="1"/>
</dbReference>
<dbReference type="GO" id="GO:0000976">
    <property type="term" value="F:transcription cis-regulatory region binding"/>
    <property type="evidence" value="ECO:0007669"/>
    <property type="project" value="TreeGrafter"/>
</dbReference>
<keyword evidence="1" id="KW-0805">Transcription regulation</keyword>
<dbReference type="EMBL" id="HG964446">
    <property type="protein sequence ID" value="CDO89120.1"/>
    <property type="molecule type" value="Genomic_DNA"/>
</dbReference>
<reference evidence="7" key="2">
    <citation type="submission" date="2014-04" db="EMBL/GenBank/DDBJ databases">
        <authorList>
            <person name="Urmite Genomes U."/>
        </authorList>
    </citation>
    <scope>NUCLEOTIDE SEQUENCE</scope>
    <source>
        <strain evidence="7">DSM 44626</strain>
    </source>
</reference>
<evidence type="ECO:0000256" key="2">
    <source>
        <dbReference type="ARBA" id="ARBA00023125"/>
    </source>
</evidence>
<organism evidence="7">
    <name type="scientific">Mycobacterium triplex</name>
    <dbReference type="NCBI Taxonomy" id="47839"/>
    <lineage>
        <taxon>Bacteria</taxon>
        <taxon>Bacillati</taxon>
        <taxon>Actinomycetota</taxon>
        <taxon>Actinomycetes</taxon>
        <taxon>Mycobacteriales</taxon>
        <taxon>Mycobacteriaceae</taxon>
        <taxon>Mycobacterium</taxon>
        <taxon>Mycobacterium simiae complex</taxon>
    </lineage>
</organism>
<dbReference type="AlphaFoldDB" id="A0A024JZ93"/>
<proteinExistence type="predicted"/>
<feature type="DNA-binding region" description="H-T-H motif" evidence="4">
    <location>
        <begin position="51"/>
        <end position="70"/>
    </location>
</feature>
<accession>A0A024JZ93</accession>
<feature type="domain" description="HTH tetR-type" evidence="6">
    <location>
        <begin position="28"/>
        <end position="88"/>
    </location>
</feature>
<gene>
    <name evidence="7" type="ORF">BN973_03491</name>
</gene>
<dbReference type="Pfam" id="PF00440">
    <property type="entry name" value="TetR_N"/>
    <property type="match status" value="1"/>
</dbReference>
<evidence type="ECO:0000313" key="7">
    <source>
        <dbReference type="EMBL" id="CDO89120.1"/>
    </source>
</evidence>
<evidence type="ECO:0000256" key="4">
    <source>
        <dbReference type="PROSITE-ProRule" id="PRU00335"/>
    </source>
</evidence>
<feature type="region of interest" description="Disordered" evidence="5">
    <location>
        <begin position="1"/>
        <end position="24"/>
    </location>
</feature>
<evidence type="ECO:0000256" key="3">
    <source>
        <dbReference type="ARBA" id="ARBA00023163"/>
    </source>
</evidence>
<name>A0A024JZ93_9MYCO</name>
<dbReference type="SUPFAM" id="SSF46689">
    <property type="entry name" value="Homeodomain-like"/>
    <property type="match status" value="1"/>
</dbReference>
<dbReference type="PRINTS" id="PR00455">
    <property type="entry name" value="HTHTETR"/>
</dbReference>
<dbReference type="PROSITE" id="PS50977">
    <property type="entry name" value="HTH_TETR_2"/>
    <property type="match status" value="1"/>
</dbReference>
<dbReference type="InterPro" id="IPR009057">
    <property type="entry name" value="Homeodomain-like_sf"/>
</dbReference>
<dbReference type="Proteomes" id="UP000028880">
    <property type="component" value="Unassembled WGS sequence"/>
</dbReference>
<sequence>MRSRQQAVVVTSDPASAGRHPPRQARTRAALQRLLTAAEQVLVNDGLDNFTIASVAEEAGVSAAGIYRRFSGKEELIDAVRDKLMTNLEEAADAALGEAEPSLAGAVTTFVHALADTLAQSGKVAPTLFSAEKTPDIAHRGLSTLTALQQRFNSAAAPHRDQISRPEPDAALDTALRTILAAGIHRAAVAPLWPDGRNWRQWADEIAGMMLTYLTAPE</sequence>
<dbReference type="PANTHER" id="PTHR30055:SF234">
    <property type="entry name" value="HTH-TYPE TRANSCRIPTIONAL REGULATOR BETI"/>
    <property type="match status" value="1"/>
</dbReference>
<dbReference type="GO" id="GO:0003700">
    <property type="term" value="F:DNA-binding transcription factor activity"/>
    <property type="evidence" value="ECO:0007669"/>
    <property type="project" value="TreeGrafter"/>
</dbReference>
<evidence type="ECO:0000256" key="1">
    <source>
        <dbReference type="ARBA" id="ARBA00023015"/>
    </source>
</evidence>
<evidence type="ECO:0000259" key="6">
    <source>
        <dbReference type="PROSITE" id="PS50977"/>
    </source>
</evidence>
<protein>
    <submittedName>
        <fullName evidence="7">TetR family transcriptional regulator</fullName>
    </submittedName>
</protein>
<dbReference type="eggNOG" id="COG1309">
    <property type="taxonomic scope" value="Bacteria"/>
</dbReference>
<dbReference type="InterPro" id="IPR023772">
    <property type="entry name" value="DNA-bd_HTH_TetR-type_CS"/>
</dbReference>
<keyword evidence="3" id="KW-0804">Transcription</keyword>
<dbReference type="Gene3D" id="1.10.357.10">
    <property type="entry name" value="Tetracycline Repressor, domain 2"/>
    <property type="match status" value="1"/>
</dbReference>
<dbReference type="STRING" id="47839.BN973_03491"/>
<dbReference type="HOGENOM" id="CLU_069356_46_4_11"/>